<evidence type="ECO:0000256" key="3">
    <source>
        <dbReference type="ARBA" id="ARBA00022722"/>
    </source>
</evidence>
<comment type="similarity">
    <text evidence="1">Belongs to the RecJ family.</text>
</comment>
<dbReference type="GO" id="GO:0006281">
    <property type="term" value="P:DNA repair"/>
    <property type="evidence" value="ECO:0007669"/>
    <property type="project" value="InterPro"/>
</dbReference>
<reference evidence="9 10" key="1">
    <citation type="journal article" date="2013" name="Antonie Van Leeuwenhoek">
        <title>Echinimonas agarilytica gen. nov., sp. nov., a new gammaproteobacterium isolated from the sea urchin Strongylocentrotus intermedius.</title>
        <authorList>
            <person name="Nedashkovskaya O.I."/>
            <person name="Stenkova A.M."/>
            <person name="Zhukova N.V."/>
            <person name="Van Trappen S."/>
            <person name="Lee J.S."/>
            <person name="Kim S.B."/>
        </authorList>
    </citation>
    <scope>NUCLEOTIDE SEQUENCE [LARGE SCALE GENOMIC DNA]</scope>
    <source>
        <strain evidence="9 10">KMM 6351</strain>
    </source>
</reference>
<keyword evidence="5 9" id="KW-0269">Exonuclease</keyword>
<feature type="domain" description="DDH" evidence="6">
    <location>
        <begin position="72"/>
        <end position="228"/>
    </location>
</feature>
<proteinExistence type="inferred from homology"/>
<organism evidence="9 10">
    <name type="scientific">Echinimonas agarilytica</name>
    <dbReference type="NCBI Taxonomy" id="1215918"/>
    <lineage>
        <taxon>Bacteria</taxon>
        <taxon>Pseudomonadati</taxon>
        <taxon>Pseudomonadota</taxon>
        <taxon>Gammaproteobacteria</taxon>
        <taxon>Alteromonadales</taxon>
        <taxon>Echinimonadaceae</taxon>
        <taxon>Echinimonas</taxon>
    </lineage>
</organism>
<protein>
    <recommendedName>
        <fullName evidence="2">Single-stranded-DNA-specific exonuclease RecJ</fullName>
    </recommendedName>
</protein>
<evidence type="ECO:0000256" key="1">
    <source>
        <dbReference type="ARBA" id="ARBA00005915"/>
    </source>
</evidence>
<dbReference type="Pfam" id="PF17768">
    <property type="entry name" value="RecJ_OB"/>
    <property type="match status" value="1"/>
</dbReference>
<dbReference type="Gene3D" id="3.10.310.30">
    <property type="match status" value="1"/>
</dbReference>
<keyword evidence="4" id="KW-0378">Hydrolase</keyword>
<dbReference type="Proteomes" id="UP001165393">
    <property type="component" value="Unassembled WGS sequence"/>
</dbReference>
<dbReference type="GO" id="GO:0006310">
    <property type="term" value="P:DNA recombination"/>
    <property type="evidence" value="ECO:0007669"/>
    <property type="project" value="InterPro"/>
</dbReference>
<dbReference type="EMBL" id="JAMQGP010000010">
    <property type="protein sequence ID" value="MCM2681329.1"/>
    <property type="molecule type" value="Genomic_DNA"/>
</dbReference>
<dbReference type="FunFam" id="3.90.1640.30:FF:000001">
    <property type="entry name" value="Single-stranded-DNA-specific exonuclease RecJ"/>
    <property type="match status" value="1"/>
</dbReference>
<dbReference type="Pfam" id="PF02272">
    <property type="entry name" value="DHHA1"/>
    <property type="match status" value="1"/>
</dbReference>
<dbReference type="GO" id="GO:0008409">
    <property type="term" value="F:5'-3' exonuclease activity"/>
    <property type="evidence" value="ECO:0007669"/>
    <property type="project" value="InterPro"/>
</dbReference>
<dbReference type="Gene3D" id="3.90.1640.30">
    <property type="match status" value="1"/>
</dbReference>
<dbReference type="NCBIfam" id="TIGR00644">
    <property type="entry name" value="recJ"/>
    <property type="match status" value="1"/>
</dbReference>
<gene>
    <name evidence="9" type="primary">recJ</name>
    <name evidence="9" type="ORF">NAF29_16900</name>
</gene>
<keyword evidence="3" id="KW-0540">Nuclease</keyword>
<evidence type="ECO:0000313" key="9">
    <source>
        <dbReference type="EMBL" id="MCM2681329.1"/>
    </source>
</evidence>
<name>A0AA41WCA1_9GAMM</name>
<evidence type="ECO:0000259" key="7">
    <source>
        <dbReference type="Pfam" id="PF02272"/>
    </source>
</evidence>
<dbReference type="InterPro" id="IPR004610">
    <property type="entry name" value="RecJ"/>
</dbReference>
<evidence type="ECO:0000256" key="5">
    <source>
        <dbReference type="ARBA" id="ARBA00022839"/>
    </source>
</evidence>
<dbReference type="InterPro" id="IPR038763">
    <property type="entry name" value="DHH_sf"/>
</dbReference>
<evidence type="ECO:0000256" key="2">
    <source>
        <dbReference type="ARBA" id="ARBA00019841"/>
    </source>
</evidence>
<evidence type="ECO:0000256" key="4">
    <source>
        <dbReference type="ARBA" id="ARBA00022801"/>
    </source>
</evidence>
<dbReference type="PANTHER" id="PTHR30255">
    <property type="entry name" value="SINGLE-STRANDED-DNA-SPECIFIC EXONUCLEASE RECJ"/>
    <property type="match status" value="1"/>
</dbReference>
<dbReference type="InterPro" id="IPR001667">
    <property type="entry name" value="DDH_dom"/>
</dbReference>
<dbReference type="SUPFAM" id="SSF64182">
    <property type="entry name" value="DHH phosphoesterases"/>
    <property type="match status" value="1"/>
</dbReference>
<feature type="domain" description="DHHA1" evidence="7">
    <location>
        <begin position="354"/>
        <end position="451"/>
    </location>
</feature>
<sequence length="574" mass="63313">MTTSLIRQRVSPEHSLPNTIHPILQRIYSARGVVETQQIEHSAGRLEHYQSLLGMPEAVRLLADAIANHQMITIVGDFDADGATSTAVCLLALQLFGHHKADYIVPNRFDSGYGLTPPIVDEAEKLGTELLITVDNGISALAGVAHAKNKGMKVLVTDHHLPGSEIPNADAIVNPNQHGCAFPSKSLAGVGVAFYLMVALKKHLSECDWYQKPLPNLAELLDIVAVGTVADVVSLDQNNRIFVHQGLQRIRAGRARPGILALCQVAGRNPRELQASDLGFAVGPRLNAAGRLDDMGLGIQCLITNDVDAAHRMAQELDDLNKTRREIEQGMEKEALVALNSLLRKAEAEQLPRVLSLYQADWHQGVIGILASRVKDKYHRPVIAFASDDNGVLKGSARSISGVHMRDLLEAIDTEKPGLILKFGGHAMAAGLSLEAERYDEFKQLLEQKAQQWVNESLLNEEILTDGQLSRSELNLDFAQLLRTAGPWGQSFPEPVFEGRFELIQQRLVGEKHLKMVLKEESGGAIYDAIAFNIDTLLWPNLTIRWVRIAYQLDINHFRGNTSMQFLVKHIEAH</sequence>
<dbReference type="InterPro" id="IPR051673">
    <property type="entry name" value="SSDNA_exonuclease_RecJ"/>
</dbReference>
<evidence type="ECO:0000313" key="10">
    <source>
        <dbReference type="Proteomes" id="UP001165393"/>
    </source>
</evidence>
<accession>A0AA41WCA1</accession>
<evidence type="ECO:0000259" key="6">
    <source>
        <dbReference type="Pfam" id="PF01368"/>
    </source>
</evidence>
<comment type="caution">
    <text evidence="9">The sequence shown here is derived from an EMBL/GenBank/DDBJ whole genome shotgun (WGS) entry which is preliminary data.</text>
</comment>
<dbReference type="GO" id="GO:0003676">
    <property type="term" value="F:nucleic acid binding"/>
    <property type="evidence" value="ECO:0007669"/>
    <property type="project" value="InterPro"/>
</dbReference>
<keyword evidence="10" id="KW-1185">Reference proteome</keyword>
<feature type="domain" description="RecJ OB" evidence="8">
    <location>
        <begin position="465"/>
        <end position="570"/>
    </location>
</feature>
<dbReference type="RefSeq" id="WP_251262812.1">
    <property type="nucleotide sequence ID" value="NZ_JAMQGP010000010.1"/>
</dbReference>
<dbReference type="PANTHER" id="PTHR30255:SF2">
    <property type="entry name" value="SINGLE-STRANDED-DNA-SPECIFIC EXONUCLEASE RECJ"/>
    <property type="match status" value="1"/>
</dbReference>
<dbReference type="InterPro" id="IPR041122">
    <property type="entry name" value="RecJ_OB"/>
</dbReference>
<evidence type="ECO:0000259" key="8">
    <source>
        <dbReference type="Pfam" id="PF17768"/>
    </source>
</evidence>
<dbReference type="Pfam" id="PF01368">
    <property type="entry name" value="DHH"/>
    <property type="match status" value="1"/>
</dbReference>
<dbReference type="AlphaFoldDB" id="A0AA41WCA1"/>
<dbReference type="InterPro" id="IPR003156">
    <property type="entry name" value="DHHA1_dom"/>
</dbReference>